<dbReference type="Proteomes" id="UP001474181">
    <property type="component" value="Unassembled WGS sequence"/>
</dbReference>
<evidence type="ECO:0000313" key="3">
    <source>
        <dbReference type="Proteomes" id="UP001474181"/>
    </source>
</evidence>
<feature type="transmembrane region" description="Helical" evidence="1">
    <location>
        <begin position="546"/>
        <end position="565"/>
    </location>
</feature>
<name>A0ABV1WT99_9ACTN</name>
<dbReference type="PANTHER" id="PTHR10728">
    <property type="entry name" value="CYTOSOLIC PHOSPHOLIPASE A2"/>
    <property type="match status" value="1"/>
</dbReference>
<comment type="caution">
    <text evidence="2">The sequence shown here is derived from an EMBL/GenBank/DDBJ whole genome shotgun (WGS) entry which is preliminary data.</text>
</comment>
<evidence type="ECO:0000256" key="1">
    <source>
        <dbReference type="SAM" id="Phobius"/>
    </source>
</evidence>
<keyword evidence="1" id="KW-0812">Transmembrane</keyword>
<evidence type="ECO:0000313" key="2">
    <source>
        <dbReference type="EMBL" id="MER7179599.1"/>
    </source>
</evidence>
<protein>
    <recommendedName>
        <fullName evidence="4">PNPLA domain-containing protein</fullName>
    </recommendedName>
</protein>
<reference evidence="2 3" key="1">
    <citation type="submission" date="2024-06" db="EMBL/GenBank/DDBJ databases">
        <title>The Natural Products Discovery Center: Release of the First 8490 Sequenced Strains for Exploring Actinobacteria Biosynthetic Diversity.</title>
        <authorList>
            <person name="Kalkreuter E."/>
            <person name="Kautsar S.A."/>
            <person name="Yang D."/>
            <person name="Bader C.D."/>
            <person name="Teijaro C.N."/>
            <person name="Fluegel L."/>
            <person name="Davis C.M."/>
            <person name="Simpson J.R."/>
            <person name="Lauterbach L."/>
            <person name="Steele A.D."/>
            <person name="Gui C."/>
            <person name="Meng S."/>
            <person name="Li G."/>
            <person name="Viehrig K."/>
            <person name="Ye F."/>
            <person name="Su P."/>
            <person name="Kiefer A.F."/>
            <person name="Nichols A."/>
            <person name="Cepeda A.J."/>
            <person name="Yan W."/>
            <person name="Fan B."/>
            <person name="Jiang Y."/>
            <person name="Adhikari A."/>
            <person name="Zheng C.-J."/>
            <person name="Schuster L."/>
            <person name="Cowan T.M."/>
            <person name="Smanski M.J."/>
            <person name="Chevrette M.G."/>
            <person name="De Carvalho L.P.S."/>
            <person name="Shen B."/>
        </authorList>
    </citation>
    <scope>NUCLEOTIDE SEQUENCE [LARGE SCALE GENOMIC DNA]</scope>
    <source>
        <strain evidence="2 3">NPDC000234</strain>
    </source>
</reference>
<feature type="transmembrane region" description="Helical" evidence="1">
    <location>
        <begin position="455"/>
        <end position="478"/>
    </location>
</feature>
<keyword evidence="3" id="KW-1185">Reference proteome</keyword>
<feature type="transmembrane region" description="Helical" evidence="1">
    <location>
        <begin position="139"/>
        <end position="165"/>
    </location>
</feature>
<dbReference type="RefSeq" id="WP_350778923.1">
    <property type="nucleotide sequence ID" value="NZ_JBEPEK010000045.1"/>
</dbReference>
<feature type="transmembrane region" description="Helical" evidence="1">
    <location>
        <begin position="415"/>
        <end position="435"/>
    </location>
</feature>
<evidence type="ECO:0008006" key="4">
    <source>
        <dbReference type="Google" id="ProtNLM"/>
    </source>
</evidence>
<proteinExistence type="predicted"/>
<feature type="transmembrane region" description="Helical" evidence="1">
    <location>
        <begin position="16"/>
        <end position="35"/>
    </location>
</feature>
<feature type="transmembrane region" description="Helical" evidence="1">
    <location>
        <begin position="101"/>
        <end position="124"/>
    </location>
</feature>
<dbReference type="SUPFAM" id="SSF52151">
    <property type="entry name" value="FabD/lysophospholipase-like"/>
    <property type="match status" value="1"/>
</dbReference>
<feature type="transmembrane region" description="Helical" evidence="1">
    <location>
        <begin position="493"/>
        <end position="512"/>
    </location>
</feature>
<dbReference type="Gene3D" id="3.40.1090.10">
    <property type="entry name" value="Cytosolic phospholipase A2 catalytic domain"/>
    <property type="match status" value="1"/>
</dbReference>
<accession>A0ABV1WT99</accession>
<dbReference type="EMBL" id="JBEPEK010000045">
    <property type="protein sequence ID" value="MER7179599.1"/>
    <property type="molecule type" value="Genomic_DNA"/>
</dbReference>
<sequence>MPSTQKTRGQLNATNAFAWALGAPLPATLGLWYFLAGAPRGLARLQLAGSADRAFAICAGRLSTCQHALTTYYTLVVCCTISLLLVFWLSYFAFPSKCGRHVAGLAMIVTGVGGLCGVLENWLIKHGLGLGRTQAGDSWFAVAAGLAALKWLIALLTILAFYLWLTALSRAGRHALPAMWRRMRRQPKADPAFRIACGRHHSDDTPQAVPSWPVAMGPDGPTWPDIAPEKDLYAAAQETPSHWRYEGTTAPGRENADIGICVSGGGIRSACVTLGALQTLRHTLSKAGYLVSVSGGGYTVGAMQLALSDDQGKPAGPSAKTVFQPGSVEEDHLRRHSKYVADGTREWLVALGVLLRGLLASLFLLAATTTILGLALSWGYHLVPVTDLNHLAAPGTHVCPPHCSRPSRPPFRHPAVWAVLTLFAAAAFSWLVWLFSTTWSRGAKPGRIAARAFRLLLVLAMALATTVILVPLLAWGAVQLQLQLKVNRPRTGAGIGATVLITYVAALITTLWRRRQTLRSGLSKITDLLRGKPGLARAVPNGFTQYLLVWAVLALLAVGFLLLLGWSTATGWSWPNWAQVTAPAILLVLGSSLDQTWMSLHPFYRRRLASCFAVRRADVAGREGVQIAQPYNFDTETTRLSTYGGRRDKFPQVIFAAAANLSGASRTPPGRRAVSFTFSCDYVGSPDTGYACTACLEERTKRHIARDLTVQSAIAISGAAFASAMGAQARAFQTFFALSNARLGSWLPNPSVLARQWEPDAPWQLPRAPAIRRLPYLLREVFGRYPMDDRLLLVTDGGHYENLGLVELLRQGVRTAICIDASGDTPPFATTLAQAIALAQEELGITITLDDPGALIPGSGEPLSPPSILSPVNARLSKTAVITGRITYPRNLRIKDENGRTTWSGTEGTLIVARATLTATLPYQLLSYAAAHPVFPRDSTSDQWFDHEQFDAYQTLGRCLGTQVQNLLEPPSPQVTPTTKP</sequence>
<feature type="transmembrane region" description="Helical" evidence="1">
    <location>
        <begin position="347"/>
        <end position="380"/>
    </location>
</feature>
<keyword evidence="1" id="KW-1133">Transmembrane helix</keyword>
<organism evidence="2 3">
    <name type="scientific">Streptomyces hyaluromycini</name>
    <dbReference type="NCBI Taxonomy" id="1377993"/>
    <lineage>
        <taxon>Bacteria</taxon>
        <taxon>Bacillati</taxon>
        <taxon>Actinomycetota</taxon>
        <taxon>Actinomycetes</taxon>
        <taxon>Kitasatosporales</taxon>
        <taxon>Streptomycetaceae</taxon>
        <taxon>Streptomyces</taxon>
    </lineage>
</organism>
<gene>
    <name evidence="2" type="ORF">ABT404_08955</name>
</gene>
<dbReference type="PANTHER" id="PTHR10728:SF40">
    <property type="entry name" value="PATATIN FAMILY PROTEIN"/>
    <property type="match status" value="1"/>
</dbReference>
<keyword evidence="1" id="KW-0472">Membrane</keyword>
<feature type="transmembrane region" description="Helical" evidence="1">
    <location>
        <begin position="72"/>
        <end position="94"/>
    </location>
</feature>
<dbReference type="InterPro" id="IPR016035">
    <property type="entry name" value="Acyl_Trfase/lysoPLipase"/>
</dbReference>